<proteinExistence type="predicted"/>
<dbReference type="Proteomes" id="UP000651837">
    <property type="component" value="Unassembled WGS sequence"/>
</dbReference>
<reference evidence="2 3" key="1">
    <citation type="submission" date="2018-05" db="EMBL/GenBank/DDBJ databases">
        <title>Genomic Encyclopedia of Archaeal and Bacterial Type Strains, Phase II (KMG-II): from individual species to whole genera.</title>
        <authorList>
            <person name="Goeker M."/>
        </authorList>
    </citation>
    <scope>NUCLEOTIDE SEQUENCE [LARGE SCALE GENOMIC DNA]</scope>
    <source>
        <strain evidence="2 3">DSM 23514</strain>
    </source>
</reference>
<sequence length="132" mass="15565">MSKYLSISLSILILIQSFGMDFRDLAHMDELIEHAQFHSDKYGDNFLVFLSKHYGALEVEHSQDHQEEKQDHEQLPFNNHCCSHSIVVYMINKLQVPVINTVPVFNYTTNYYYLDNYSFLEKSDIFQPPKRA</sequence>
<evidence type="ECO:0000313" key="1">
    <source>
        <dbReference type="EMBL" id="MBD1262523.1"/>
    </source>
</evidence>
<dbReference type="EMBL" id="QGGQ01000012">
    <property type="protein sequence ID" value="PWK21357.1"/>
    <property type="molecule type" value="Genomic_DNA"/>
</dbReference>
<evidence type="ECO:0000313" key="3">
    <source>
        <dbReference type="Proteomes" id="UP000245667"/>
    </source>
</evidence>
<evidence type="ECO:0000313" key="2">
    <source>
        <dbReference type="EMBL" id="PWK21357.1"/>
    </source>
</evidence>
<dbReference type="AlphaFoldDB" id="A0A316DSS9"/>
<gene>
    <name evidence="1" type="ORF">HZY62_18130</name>
    <name evidence="2" type="ORF">LX92_03861</name>
</gene>
<evidence type="ECO:0008006" key="5">
    <source>
        <dbReference type="Google" id="ProtNLM"/>
    </source>
</evidence>
<dbReference type="EMBL" id="JACWLN010000011">
    <property type="protein sequence ID" value="MBD1262523.1"/>
    <property type="molecule type" value="Genomic_DNA"/>
</dbReference>
<evidence type="ECO:0000313" key="4">
    <source>
        <dbReference type="Proteomes" id="UP000651837"/>
    </source>
</evidence>
<keyword evidence="4" id="KW-1185">Reference proteome</keyword>
<name>A0A316DSS9_9FLAO</name>
<comment type="caution">
    <text evidence="2">The sequence shown here is derived from an EMBL/GenBank/DDBJ whole genome shotgun (WGS) entry which is preliminary data.</text>
</comment>
<dbReference type="Proteomes" id="UP000245667">
    <property type="component" value="Unassembled WGS sequence"/>
</dbReference>
<protein>
    <recommendedName>
        <fullName evidence="5">DUF2946 domain-containing protein</fullName>
    </recommendedName>
</protein>
<dbReference type="OrthoDB" id="1446707at2"/>
<organism evidence="2 3">
    <name type="scientific">Maribacter polysiphoniae</name>
    <dbReference type="NCBI Taxonomy" id="429344"/>
    <lineage>
        <taxon>Bacteria</taxon>
        <taxon>Pseudomonadati</taxon>
        <taxon>Bacteroidota</taxon>
        <taxon>Flavobacteriia</taxon>
        <taxon>Flavobacteriales</taxon>
        <taxon>Flavobacteriaceae</taxon>
        <taxon>Maribacter</taxon>
    </lineage>
</organism>
<reference evidence="1 4" key="2">
    <citation type="submission" date="2020-07" db="EMBL/GenBank/DDBJ databases">
        <title>The draft genome sequence of Maribacter polysiphoniae KCTC 22021.</title>
        <authorList>
            <person name="Mu L."/>
        </authorList>
    </citation>
    <scope>NUCLEOTIDE SEQUENCE [LARGE SCALE GENOMIC DNA]</scope>
    <source>
        <strain evidence="1 4">KCTC 22021</strain>
    </source>
</reference>
<accession>A0A316DSS9</accession>